<evidence type="ECO:0000313" key="1">
    <source>
        <dbReference type="EMBL" id="TSJ60103.1"/>
    </source>
</evidence>
<dbReference type="EMBL" id="VMHE01000035">
    <property type="protein sequence ID" value="TSJ60103.1"/>
    <property type="molecule type" value="Genomic_DNA"/>
</dbReference>
<dbReference type="RefSeq" id="WP_144089606.1">
    <property type="nucleotide sequence ID" value="NZ_VMHE01000035.1"/>
</dbReference>
<gene>
    <name evidence="1" type="ORF">FPQ13_12220</name>
</gene>
<protein>
    <submittedName>
        <fullName evidence="1">Competence protein</fullName>
    </submittedName>
</protein>
<comment type="caution">
    <text evidence="1">The sequence shown here is derived from an EMBL/GenBank/DDBJ whole genome shotgun (WGS) entry which is preliminary data.</text>
</comment>
<reference evidence="1 2" key="1">
    <citation type="submission" date="2019-07" db="EMBL/GenBank/DDBJ databases">
        <title>Allobacillus sp. nov. SKP isolated from shrimp paste of Euphausiacea.</title>
        <authorList>
            <person name="Kanchanasin P."/>
            <person name="Tanasupawat S."/>
            <person name="Shi W."/>
            <person name="Wu L."/>
            <person name="Ma J."/>
        </authorList>
    </citation>
    <scope>NUCLEOTIDE SEQUENCE [LARGE SCALE GENOMIC DNA]</scope>
    <source>
        <strain evidence="1 2">SKP4-8</strain>
    </source>
</reference>
<evidence type="ECO:0000313" key="2">
    <source>
        <dbReference type="Proteomes" id="UP000316425"/>
    </source>
</evidence>
<dbReference type="GO" id="GO:0030420">
    <property type="term" value="P:establishment of competence for transformation"/>
    <property type="evidence" value="ECO:0007669"/>
    <property type="project" value="InterPro"/>
</dbReference>
<keyword evidence="2" id="KW-1185">Reference proteome</keyword>
<organism evidence="1 2">
    <name type="scientific">Allobacillus salarius</name>
    <dbReference type="NCBI Taxonomy" id="1955272"/>
    <lineage>
        <taxon>Bacteria</taxon>
        <taxon>Bacillati</taxon>
        <taxon>Bacillota</taxon>
        <taxon>Bacilli</taxon>
        <taxon>Bacillales</taxon>
        <taxon>Bacillaceae</taxon>
        <taxon>Allobacillus</taxon>
    </lineage>
</organism>
<accession>A0A556P6T0</accession>
<name>A0A556P6T0_9BACI</name>
<dbReference type="AlphaFoldDB" id="A0A556P6T0"/>
<dbReference type="Proteomes" id="UP000316425">
    <property type="component" value="Unassembled WGS sequence"/>
</dbReference>
<proteinExistence type="predicted"/>
<dbReference type="OrthoDB" id="2417337at2"/>
<dbReference type="Pfam" id="PF06338">
    <property type="entry name" value="ComK"/>
    <property type="match status" value="1"/>
</dbReference>
<sequence>MEKPLLNLTTLAIVPQPKDGKKFGSFVLEKNQEYFTDDSPKQFVDRGCLFYGSSLKGRLEGTRAIFGVNRKAPIVIDPMLGMFFLPTTSPNSSECTWISHQHIERLEKVDSKRTIIHFQGGKQLTVNVSYRSLTNQVLRTAQYRHLLMERITKPQESD</sequence>
<dbReference type="InterPro" id="IPR010461">
    <property type="entry name" value="ComK"/>
</dbReference>